<feature type="compositionally biased region" description="Basic residues" evidence="6">
    <location>
        <begin position="1"/>
        <end position="10"/>
    </location>
</feature>
<keyword evidence="4" id="KW-0862">Zinc</keyword>
<sequence length="282" mass="31671">MSLNHRKRGPSNRDSSPDASATSEAPSVGMQPLSKRAKFEEKFKTATTSDKDVLALQKATWTSHVYSHFHDPAIVLEKNEVRYSFIGRARHDDSTSNLKRHVDSCEPESNASTRALAAFATGSSYNPIKHRVKLALWISRRSRPFAIAEDPELREIFYDLNNRVEHPSEQTVSRDIQEIFKISRVNVGKILQVFLVATQKISQNRVPLIHEVIPIFDVLTGAMDDFIDNPELSPCVRAAAMRGQVMMNKYYALSDDSIFFILGTKQPTLLVRNGLGNGSTQL</sequence>
<comment type="subcellular location">
    <subcellularLocation>
        <location evidence="1">Nucleus</location>
    </subcellularLocation>
</comment>
<organism evidence="7 8">
    <name type="scientific">Mycena venus</name>
    <dbReference type="NCBI Taxonomy" id="2733690"/>
    <lineage>
        <taxon>Eukaryota</taxon>
        <taxon>Fungi</taxon>
        <taxon>Dikarya</taxon>
        <taxon>Basidiomycota</taxon>
        <taxon>Agaricomycotina</taxon>
        <taxon>Agaricomycetes</taxon>
        <taxon>Agaricomycetidae</taxon>
        <taxon>Agaricales</taxon>
        <taxon>Marasmiineae</taxon>
        <taxon>Mycenaceae</taxon>
        <taxon>Mycena</taxon>
    </lineage>
</organism>
<evidence type="ECO:0000256" key="4">
    <source>
        <dbReference type="ARBA" id="ARBA00022833"/>
    </source>
</evidence>
<evidence type="ECO:0000313" key="7">
    <source>
        <dbReference type="EMBL" id="KAF7358401.1"/>
    </source>
</evidence>
<gene>
    <name evidence="7" type="ORF">MVEN_00890300</name>
</gene>
<keyword evidence="3" id="KW-0863">Zinc-finger</keyword>
<dbReference type="AlphaFoldDB" id="A0A8H6YHJ1"/>
<dbReference type="EMBL" id="JACAZI010000006">
    <property type="protein sequence ID" value="KAF7358401.1"/>
    <property type="molecule type" value="Genomic_DNA"/>
</dbReference>
<dbReference type="InterPro" id="IPR052035">
    <property type="entry name" value="ZnF_BED_domain_contain"/>
</dbReference>
<evidence type="ECO:0000256" key="3">
    <source>
        <dbReference type="ARBA" id="ARBA00022771"/>
    </source>
</evidence>
<keyword evidence="2" id="KW-0479">Metal-binding</keyword>
<reference evidence="7" key="1">
    <citation type="submission" date="2020-05" db="EMBL/GenBank/DDBJ databases">
        <title>Mycena genomes resolve the evolution of fungal bioluminescence.</title>
        <authorList>
            <person name="Tsai I.J."/>
        </authorList>
    </citation>
    <scope>NUCLEOTIDE SEQUENCE</scope>
    <source>
        <strain evidence="7">CCC161011</strain>
    </source>
</reference>
<evidence type="ECO:0000256" key="5">
    <source>
        <dbReference type="ARBA" id="ARBA00023242"/>
    </source>
</evidence>
<keyword evidence="8" id="KW-1185">Reference proteome</keyword>
<keyword evidence="5" id="KW-0539">Nucleus</keyword>
<dbReference type="PANTHER" id="PTHR46481:SF10">
    <property type="entry name" value="ZINC FINGER BED DOMAIN-CONTAINING PROTEIN 39"/>
    <property type="match status" value="1"/>
</dbReference>
<feature type="region of interest" description="Disordered" evidence="6">
    <location>
        <begin position="1"/>
        <end position="34"/>
    </location>
</feature>
<evidence type="ECO:0000256" key="1">
    <source>
        <dbReference type="ARBA" id="ARBA00004123"/>
    </source>
</evidence>
<accession>A0A8H6YHJ1</accession>
<dbReference type="GO" id="GO:0008270">
    <property type="term" value="F:zinc ion binding"/>
    <property type="evidence" value="ECO:0007669"/>
    <property type="project" value="UniProtKB-KW"/>
</dbReference>
<evidence type="ECO:0000313" key="8">
    <source>
        <dbReference type="Proteomes" id="UP000620124"/>
    </source>
</evidence>
<evidence type="ECO:0000256" key="6">
    <source>
        <dbReference type="SAM" id="MobiDB-lite"/>
    </source>
</evidence>
<name>A0A8H6YHJ1_9AGAR</name>
<protein>
    <submittedName>
        <fullName evidence="7">Zinc finger BED domain-containing protein 4</fullName>
    </submittedName>
</protein>
<dbReference type="OrthoDB" id="3068075at2759"/>
<dbReference type="PANTHER" id="PTHR46481">
    <property type="entry name" value="ZINC FINGER BED DOMAIN-CONTAINING PROTEIN 4"/>
    <property type="match status" value="1"/>
</dbReference>
<evidence type="ECO:0000256" key="2">
    <source>
        <dbReference type="ARBA" id="ARBA00022723"/>
    </source>
</evidence>
<comment type="caution">
    <text evidence="7">The sequence shown here is derived from an EMBL/GenBank/DDBJ whole genome shotgun (WGS) entry which is preliminary data.</text>
</comment>
<feature type="compositionally biased region" description="Polar residues" evidence="6">
    <location>
        <begin position="12"/>
        <end position="25"/>
    </location>
</feature>
<proteinExistence type="predicted"/>
<dbReference type="Proteomes" id="UP000620124">
    <property type="component" value="Unassembled WGS sequence"/>
</dbReference>
<dbReference type="GO" id="GO:0005634">
    <property type="term" value="C:nucleus"/>
    <property type="evidence" value="ECO:0007669"/>
    <property type="project" value="UniProtKB-SubCell"/>
</dbReference>